<proteinExistence type="predicted"/>
<accession>A0A0C9VBP4</accession>
<evidence type="ECO:0000256" key="2">
    <source>
        <dbReference type="SAM" id="Phobius"/>
    </source>
</evidence>
<feature type="compositionally biased region" description="Low complexity" evidence="1">
    <location>
        <begin position="2343"/>
        <end position="2420"/>
    </location>
</feature>
<evidence type="ECO:0000256" key="1">
    <source>
        <dbReference type="SAM" id="MobiDB-lite"/>
    </source>
</evidence>
<gene>
    <name evidence="3" type="ORF">M422DRAFT_258368</name>
</gene>
<evidence type="ECO:0000313" key="3">
    <source>
        <dbReference type="EMBL" id="KIJ38952.1"/>
    </source>
</evidence>
<dbReference type="PANTHER" id="PTHR35895">
    <property type="entry name" value="CHROMOSOME 16, WHOLE GENOME SHOTGUN SEQUENCE"/>
    <property type="match status" value="1"/>
</dbReference>
<dbReference type="Pfam" id="PF12505">
    <property type="entry name" value="DUF3712"/>
    <property type="match status" value="6"/>
</dbReference>
<dbReference type="Proteomes" id="UP000054279">
    <property type="component" value="Unassembled WGS sequence"/>
</dbReference>
<evidence type="ECO:0000313" key="4">
    <source>
        <dbReference type="Proteomes" id="UP000054279"/>
    </source>
</evidence>
<protein>
    <submittedName>
        <fullName evidence="3">Uncharacterized protein</fullName>
    </submittedName>
</protein>
<dbReference type="HOGENOM" id="CLU_000322_0_0_1"/>
<dbReference type="InterPro" id="IPR022185">
    <property type="entry name" value="DUF3712"/>
</dbReference>
<sequence>MSTSQPQMREHARRSSGIYDQESPFSGGSQEGLAAQAQPPAGFVPANAQTGTAVVSQQPRTPFYKTKKFIICQIIAICLAIVILFVLLFPVVRAVAQLVVNRSQLVINAAQITSPQNGTFGLNLTGLVTNTGIFSATIHFTKPINVGWVQTLGSSPLPLGSMSLDSLSAKHHRAELNQATTFTITNESNFGLFTAALITDKNFTWHLESNDLRVNAMKFPVAKGIKFKKDVLLNGINNFDGQVKLVNFELPADSPDGGIKFTATTELNNPSPFNVDLGFAVFNLTYKGLYLGQGESTQSQISPGGNNITLNGRLIEQTGAENLAIIGELFSNYLNSEPGTTVIATGVSTHQQDGGDISWLSQGLQSLNLNVPFIPAVPVNPIQAIDIGFLNMTFTPESAYTPMTSSDSVFAALKLPFGFNLNISQIANSFAIMQNDVIVGNLTTSFGESSSDINVLGPKDTEGSINITLNNSPLRVPDNGHATFNSFAIALTSSDEVEFNLVGHADANSDLAIGAVTLNPIKFSVPSKLKGLKGLKGSTTINTVDVTGGTSDHIDLAIDVTIVNPSALNLNTGDLTLQLLRNGEIIGTTLLSNLSLAMGTNKLAATGKFTPNLNSQGQQTLNDFIGGKDVPITIAGFDGSTQVASLLDAFKTLNIDATLPALNSSLLETASLQILSTTGVTNHIAHVTVALANPFTGGLTITGINSTVTSHGLTLGTINTDTNFAAEGKKTTASPTLDFDMNLDPPVIFTLLRRLAVQAGQDTTQIDAIVALGDITYVASTDADNDHINTKRADASTFANFDLPTFVDKAFTQLQSDIELTSAVSIGDYATSLQFTQSSVPVKTDDSLHMLLPILAQPIVQKIITGAELSIDTVIISNPQQNSFVTALKGSITNAGPFDAEIDFGAGLTISFAGQPLGTIQMPKVQLKGDVGAPLDVTATFNVADVDRLTAFTKVLLTEESFTWDISGSNLTVNALGISVPSVALTTKSVNLKGMNGLKGGVTIDSFDLPANDPAGGVHLTLQTTVTNPSQVGVELSSLSFNNFVGSTLLGPAAASDTFTLAPQSTFKLPLVGRLVKQDSDSGLAAVSQVFTDFIHGKDTAVTVVGASAGPSDVTWLNNAITSLNISAVLPSQGKLNVIKSINLDQLELDFTKDTAYNPATSSNAATAAFQIPFAFPIDIVGLSQDITASINGESFATLNIPKGPSITDVDSRIIHLSFSNVPFAVAGDKHSVFQQFLTDTTKSKSETFRLAGAANTDASTAIGVLSLTDIEFDVETTIQGLQDLNAKPAVVSNLDVNQGFSDYLLIKVTTTLNNPSNLTISTGDVAFGLNFNDANIGTANIANLKIIPGDGNYSTDVHFQPQGSAVSNGQLLLENFLQGVNSNTVIVGTSSTTQVDSLIPALEQITLNANIPALHQNLITATNIVFPLNILSTGIAAVTVNLANPFTASINILVLQATASFGGVTLGTVPKVDASASPVHAAGHSNITTPSLPLAFNLDPTAIITLISTRAAQKSIDVGPLAQLFPLALAHPTAGQGIVATVVTNGTTCNSGNQFDVASAILKALEGLEVTLDVQTTLKLDEYQTDLSFKQYNVPAVTGQTALFLIGAVAPPIVQLVVSSSVLSFDVANITNISDEGFDISLHGSLLDTGPLDALITFVDPLNVNWQGKDIATIVLPSVCAAANVGVPNYETQGRLTITNLDAFTEFATFLLHNPTFDWTISTDKLRLNALGTNFDNVKLSKTVTFKAFNGLPGVTVSNFQLPADNQAGGITISTDSDIPSPAAIGIQLGTVSFTASFNGVDLGPLTGTGLFLGAGATTKTHLDGRITPQSGDNLKTIGELFSNFLAGKNQTLIVKGSSVDPNGNNKAVSWLSTAFKTLSLNVTLPGKVFEVIHSINIQDLELQLVNDDQDYAPSTSSKSTVATFSNPFGFSLQVVEAGQDLTINFNGQDAASLTLPVVAASSGVSTGDNADLVLSFSKLTLKSLNNAAFGSFFAEVTDKQSAAVILKGAANIVAKTSIGNVPISGIPFNVPSTIGGINSFNGQASLSNVSIAGSGGTNGNQYIRTPLVTTLQNPSNITLNTNGISLPVFYNSVSIGRAVIDKFDLVPGANVIPSEFHYMPANSNDTTAQSFLSKFLVSSDTLDLTIKGDSASSTFNSLAPAFEGVSLSASLKGNGVLLITNVLVTITLDTLITGLIALNFDVFNPTQAPLVIKHVQSNGMLNGITYAFFSHDFDDFVVPPFKTANSGDISNILLTQGVDSSLDIIPVGLLDIGAAQTVLVGEGGYEIPWLQVSQPNVPTQYVLDLGFAAKISSAVMAEAVSKMSPKVIAFASSHGIQLPTVSNTTSSSVTSSKESSTVATSATAATSNTAAQASETASETKTTVSADAKSAAPASSTQEASSTPAASSVAASSTPSVTGEKIASA</sequence>
<organism evidence="3 4">
    <name type="scientific">Sphaerobolus stellatus (strain SS14)</name>
    <dbReference type="NCBI Taxonomy" id="990650"/>
    <lineage>
        <taxon>Eukaryota</taxon>
        <taxon>Fungi</taxon>
        <taxon>Dikarya</taxon>
        <taxon>Basidiomycota</taxon>
        <taxon>Agaricomycotina</taxon>
        <taxon>Agaricomycetes</taxon>
        <taxon>Phallomycetidae</taxon>
        <taxon>Geastrales</taxon>
        <taxon>Sphaerobolaceae</taxon>
        <taxon>Sphaerobolus</taxon>
    </lineage>
</organism>
<dbReference type="OrthoDB" id="10039566at2759"/>
<keyword evidence="2" id="KW-0472">Membrane</keyword>
<feature type="transmembrane region" description="Helical" evidence="2">
    <location>
        <begin position="69"/>
        <end position="92"/>
    </location>
</feature>
<dbReference type="EMBL" id="KN837156">
    <property type="protein sequence ID" value="KIJ38952.1"/>
    <property type="molecule type" value="Genomic_DNA"/>
</dbReference>
<feature type="region of interest" description="Disordered" evidence="1">
    <location>
        <begin position="2343"/>
        <end position="2427"/>
    </location>
</feature>
<reference evidence="3 4" key="1">
    <citation type="submission" date="2014-06" db="EMBL/GenBank/DDBJ databases">
        <title>Evolutionary Origins and Diversification of the Mycorrhizal Mutualists.</title>
        <authorList>
            <consortium name="DOE Joint Genome Institute"/>
            <consortium name="Mycorrhizal Genomics Consortium"/>
            <person name="Kohler A."/>
            <person name="Kuo A."/>
            <person name="Nagy L.G."/>
            <person name="Floudas D."/>
            <person name="Copeland A."/>
            <person name="Barry K.W."/>
            <person name="Cichocki N."/>
            <person name="Veneault-Fourrey C."/>
            <person name="LaButti K."/>
            <person name="Lindquist E.A."/>
            <person name="Lipzen A."/>
            <person name="Lundell T."/>
            <person name="Morin E."/>
            <person name="Murat C."/>
            <person name="Riley R."/>
            <person name="Ohm R."/>
            <person name="Sun H."/>
            <person name="Tunlid A."/>
            <person name="Henrissat B."/>
            <person name="Grigoriev I.V."/>
            <person name="Hibbett D.S."/>
            <person name="Martin F."/>
        </authorList>
    </citation>
    <scope>NUCLEOTIDE SEQUENCE [LARGE SCALE GENOMIC DNA]</scope>
    <source>
        <strain evidence="3 4">SS14</strain>
    </source>
</reference>
<dbReference type="InterPro" id="IPR046368">
    <property type="entry name" value="Tag1"/>
</dbReference>
<feature type="region of interest" description="Disordered" evidence="1">
    <location>
        <begin position="1"/>
        <end position="35"/>
    </location>
</feature>
<keyword evidence="2" id="KW-0812">Transmembrane</keyword>
<name>A0A0C9VBP4_SPHS4</name>
<keyword evidence="4" id="KW-1185">Reference proteome</keyword>
<dbReference type="PANTHER" id="PTHR35895:SF1">
    <property type="entry name" value="LIPID-BINDING SERUM GLYCOPROTEIN C-TERMINAL DOMAIN-CONTAINING PROTEIN"/>
    <property type="match status" value="1"/>
</dbReference>
<keyword evidence="2" id="KW-1133">Transmembrane helix</keyword>
<dbReference type="GO" id="GO:0000329">
    <property type="term" value="C:fungal-type vacuole membrane"/>
    <property type="evidence" value="ECO:0007669"/>
    <property type="project" value="InterPro"/>
</dbReference>